<sequence length="59" mass="6528">MLNVADRVTAEAESVDRAPRRGTVLAVLGDEQHPRYRISWDDGHESIYTPSAGALHPSR</sequence>
<dbReference type="Pfam" id="PF08940">
    <property type="entry name" value="DUF1918"/>
    <property type="match status" value="1"/>
</dbReference>
<dbReference type="InterPro" id="IPR015035">
    <property type="entry name" value="DUF1918"/>
</dbReference>
<dbReference type="RefSeq" id="WP_259311127.1">
    <property type="nucleotide sequence ID" value="NZ_CP087164.1"/>
</dbReference>
<keyword evidence="3" id="KW-1185">Reference proteome</keyword>
<proteinExistence type="predicted"/>
<organism evidence="2 3">
    <name type="scientific">Capillimicrobium parvum</name>
    <dbReference type="NCBI Taxonomy" id="2884022"/>
    <lineage>
        <taxon>Bacteria</taxon>
        <taxon>Bacillati</taxon>
        <taxon>Actinomycetota</taxon>
        <taxon>Thermoleophilia</taxon>
        <taxon>Solirubrobacterales</taxon>
        <taxon>Capillimicrobiaceae</taxon>
        <taxon>Capillimicrobium</taxon>
    </lineage>
</organism>
<evidence type="ECO:0000259" key="1">
    <source>
        <dbReference type="Pfam" id="PF08940"/>
    </source>
</evidence>
<dbReference type="AlphaFoldDB" id="A0A9E7C134"/>
<feature type="domain" description="DUF1918" evidence="1">
    <location>
        <begin position="4"/>
        <end position="54"/>
    </location>
</feature>
<dbReference type="EMBL" id="CP087164">
    <property type="protein sequence ID" value="UGS37065.1"/>
    <property type="molecule type" value="Genomic_DNA"/>
</dbReference>
<reference evidence="2" key="1">
    <citation type="journal article" date="2022" name="Int. J. Syst. Evol. Microbiol.">
        <title>Pseudomonas aegrilactucae sp. nov. and Pseudomonas morbosilactucae sp. nov., pathogens causing bacterial rot of lettuce in Japan.</title>
        <authorList>
            <person name="Sawada H."/>
            <person name="Fujikawa T."/>
            <person name="Satou M."/>
        </authorList>
    </citation>
    <scope>NUCLEOTIDE SEQUENCE</scope>
    <source>
        <strain evidence="2">0166_1</strain>
    </source>
</reference>
<accession>A0A9E7C134</accession>
<evidence type="ECO:0000313" key="2">
    <source>
        <dbReference type="EMBL" id="UGS37065.1"/>
    </source>
</evidence>
<name>A0A9E7C134_9ACTN</name>
<gene>
    <name evidence="2" type="ORF">DSM104329_03477</name>
</gene>
<dbReference type="KEGG" id="sbae:DSM104329_03477"/>
<protein>
    <recommendedName>
        <fullName evidence="1">DUF1918 domain-containing protein</fullName>
    </recommendedName>
</protein>
<dbReference type="Gene3D" id="2.30.30.440">
    <property type="entry name" value="Domain of unknown function DUF1918"/>
    <property type="match status" value="1"/>
</dbReference>
<dbReference type="Proteomes" id="UP001162834">
    <property type="component" value="Chromosome"/>
</dbReference>
<evidence type="ECO:0000313" key="3">
    <source>
        <dbReference type="Proteomes" id="UP001162834"/>
    </source>
</evidence>
<dbReference type="SUPFAM" id="SSF50118">
    <property type="entry name" value="Cell growth inhibitor/plasmid maintenance toxic component"/>
    <property type="match status" value="1"/>
</dbReference>